<evidence type="ECO:0000256" key="1">
    <source>
        <dbReference type="SAM" id="SignalP"/>
    </source>
</evidence>
<reference evidence="2 3" key="1">
    <citation type="submission" date="2016-03" db="EMBL/GenBank/DDBJ databases">
        <authorList>
            <person name="Ploux O."/>
        </authorList>
    </citation>
    <scope>NUCLEOTIDE SEQUENCE [LARGE SCALE GENOMIC DNA]</scope>
    <source>
        <strain evidence="2 3">R-45371</strain>
    </source>
</reference>
<evidence type="ECO:0008006" key="4">
    <source>
        <dbReference type="Google" id="ProtNLM"/>
    </source>
</evidence>
<gene>
    <name evidence="2" type="ORF">A1353_19095</name>
</gene>
<protein>
    <recommendedName>
        <fullName evidence="4">ABC transporter substrate-binding protein</fullName>
    </recommendedName>
</protein>
<feature type="chain" id="PRO_5008067677" description="ABC transporter substrate-binding protein" evidence="1">
    <location>
        <begin position="23"/>
        <end position="287"/>
    </location>
</feature>
<feature type="signal peptide" evidence="1">
    <location>
        <begin position="1"/>
        <end position="22"/>
    </location>
</feature>
<sequence>MRKAICKVVQVGIILISSQILAKEPQVLIVYSASALENQAYPRVIEGIERVNPHAKRLEVAGDGANLQAMLDLNRPDKVIALGKGIVDSIYRTSFREQTVAGLTYFTPNDYSGVGLALDNRVLIESLSKLLPSVKRIVIVQQVHFQTIDYISSELKLSPLIEVREGADSLDTIRIIGRLLEEASATDAIFIPANLPTNILYEVAKVAWDRKVILLSTNLSHLENGALIAAYPDDVALGEQLGRAVNSSGPIYESAKGIRFALNRRVAQHLAVEFEPAALDYFSLKIK</sequence>
<organism evidence="2 3">
    <name type="scientific">Methylomonas methanica</name>
    <dbReference type="NCBI Taxonomy" id="421"/>
    <lineage>
        <taxon>Bacteria</taxon>
        <taxon>Pseudomonadati</taxon>
        <taxon>Pseudomonadota</taxon>
        <taxon>Gammaproteobacteria</taxon>
        <taxon>Methylococcales</taxon>
        <taxon>Methylococcaceae</taxon>
        <taxon>Methylomonas</taxon>
    </lineage>
</organism>
<name>A0A177M5B4_METMH</name>
<comment type="caution">
    <text evidence="2">The sequence shown here is derived from an EMBL/GenBank/DDBJ whole genome shotgun (WGS) entry which is preliminary data.</text>
</comment>
<dbReference type="Gene3D" id="3.40.50.2300">
    <property type="match status" value="1"/>
</dbReference>
<keyword evidence="1" id="KW-0732">Signal</keyword>
<dbReference type="AlphaFoldDB" id="A0A177M5B4"/>
<dbReference type="Proteomes" id="UP000077763">
    <property type="component" value="Unassembled WGS sequence"/>
</dbReference>
<dbReference type="RefSeq" id="WP_064037751.1">
    <property type="nucleotide sequence ID" value="NZ_LUUH01000074.1"/>
</dbReference>
<dbReference type="EMBL" id="LUUH01000074">
    <property type="protein sequence ID" value="OAI00916.1"/>
    <property type="molecule type" value="Genomic_DNA"/>
</dbReference>
<accession>A0A177M5B4</accession>
<proteinExistence type="predicted"/>
<evidence type="ECO:0000313" key="3">
    <source>
        <dbReference type="Proteomes" id="UP000077763"/>
    </source>
</evidence>
<evidence type="ECO:0000313" key="2">
    <source>
        <dbReference type="EMBL" id="OAI00916.1"/>
    </source>
</evidence>